<feature type="region of interest" description="Disordered" evidence="3">
    <location>
        <begin position="463"/>
        <end position="576"/>
    </location>
</feature>
<feature type="compositionally biased region" description="Basic and acidic residues" evidence="3">
    <location>
        <begin position="654"/>
        <end position="676"/>
    </location>
</feature>
<feature type="compositionally biased region" description="Basic and acidic residues" evidence="3">
    <location>
        <begin position="606"/>
        <end position="624"/>
    </location>
</feature>
<feature type="coiled-coil region" evidence="2">
    <location>
        <begin position="1005"/>
        <end position="1032"/>
    </location>
</feature>
<dbReference type="Pfam" id="PF07765">
    <property type="entry name" value="KIP1"/>
    <property type="match status" value="1"/>
</dbReference>
<feature type="compositionally biased region" description="Basic and acidic residues" evidence="3">
    <location>
        <begin position="512"/>
        <end position="542"/>
    </location>
</feature>
<keyword evidence="1 2" id="KW-0175">Coiled coil</keyword>
<dbReference type="PANTHER" id="PTHR31631:SF0">
    <property type="entry name" value="PROTEIN NETWORKED 2D"/>
    <property type="match status" value="1"/>
</dbReference>
<accession>A0AAV0KFV9</accession>
<dbReference type="AlphaFoldDB" id="A0AAV0KFV9"/>
<dbReference type="Pfam" id="PF25014">
    <property type="entry name" value="NET2A"/>
    <property type="match status" value="1"/>
</dbReference>
<gene>
    <name evidence="5" type="ORF">LITE_LOCUS18156</name>
</gene>
<feature type="domain" description="NAB" evidence="4">
    <location>
        <begin position="10"/>
        <end position="90"/>
    </location>
</feature>
<feature type="compositionally biased region" description="Basic and acidic residues" evidence="3">
    <location>
        <begin position="304"/>
        <end position="313"/>
    </location>
</feature>
<protein>
    <recommendedName>
        <fullName evidence="4">NAB domain-containing protein</fullName>
    </recommendedName>
</protein>
<proteinExistence type="predicted"/>
<evidence type="ECO:0000256" key="1">
    <source>
        <dbReference type="ARBA" id="ARBA00023054"/>
    </source>
</evidence>
<feature type="region of interest" description="Disordered" evidence="3">
    <location>
        <begin position="154"/>
        <end position="180"/>
    </location>
</feature>
<evidence type="ECO:0000313" key="6">
    <source>
        <dbReference type="Proteomes" id="UP001154282"/>
    </source>
</evidence>
<dbReference type="EMBL" id="CAMGYJ010000005">
    <property type="protein sequence ID" value="CAI0419831.1"/>
    <property type="molecule type" value="Genomic_DNA"/>
</dbReference>
<feature type="compositionally biased region" description="Low complexity" evidence="3">
    <location>
        <begin position="316"/>
        <end position="325"/>
    </location>
</feature>
<feature type="region of interest" description="Disordered" evidence="3">
    <location>
        <begin position="595"/>
        <end position="867"/>
    </location>
</feature>
<dbReference type="InterPro" id="IPR056889">
    <property type="entry name" value="NET2A-D/KIP1-like_C"/>
</dbReference>
<feature type="coiled-coil region" evidence="2">
    <location>
        <begin position="417"/>
        <end position="458"/>
    </location>
</feature>
<feature type="compositionally biased region" description="Basic and acidic residues" evidence="3">
    <location>
        <begin position="762"/>
        <end position="780"/>
    </location>
</feature>
<feature type="compositionally biased region" description="Polar residues" evidence="3">
    <location>
        <begin position="845"/>
        <end position="859"/>
    </location>
</feature>
<dbReference type="InterPro" id="IPR056888">
    <property type="entry name" value="NET2A-D/KIP1-like_dom"/>
</dbReference>
<feature type="compositionally biased region" description="Basic and acidic residues" evidence="3">
    <location>
        <begin position="463"/>
        <end position="473"/>
    </location>
</feature>
<feature type="region of interest" description="Disordered" evidence="3">
    <location>
        <begin position="289"/>
        <end position="340"/>
    </location>
</feature>
<dbReference type="PANTHER" id="PTHR31631">
    <property type="entry name" value="PROTEIN NETWORKED 2D"/>
    <property type="match status" value="1"/>
</dbReference>
<evidence type="ECO:0000256" key="3">
    <source>
        <dbReference type="SAM" id="MobiDB-lite"/>
    </source>
</evidence>
<name>A0AAV0KFV9_9ROSI</name>
<feature type="compositionally biased region" description="Low complexity" evidence="3">
    <location>
        <begin position="834"/>
        <end position="844"/>
    </location>
</feature>
<reference evidence="5" key="1">
    <citation type="submission" date="2022-08" db="EMBL/GenBank/DDBJ databases">
        <authorList>
            <person name="Gutierrez-Valencia J."/>
        </authorList>
    </citation>
    <scope>NUCLEOTIDE SEQUENCE</scope>
</reference>
<evidence type="ECO:0000259" key="4">
    <source>
        <dbReference type="PROSITE" id="PS51774"/>
    </source>
</evidence>
<dbReference type="GO" id="GO:0003779">
    <property type="term" value="F:actin binding"/>
    <property type="evidence" value="ECO:0007669"/>
    <property type="project" value="InterPro"/>
</dbReference>
<dbReference type="Pfam" id="PF24918">
    <property type="entry name" value="NET2A_C"/>
    <property type="match status" value="1"/>
</dbReference>
<feature type="compositionally biased region" description="Basic residues" evidence="3">
    <location>
        <begin position="543"/>
        <end position="557"/>
    </location>
</feature>
<feature type="compositionally biased region" description="Polar residues" evidence="3">
    <location>
        <begin position="727"/>
        <end position="748"/>
    </location>
</feature>
<feature type="coiled-coil region" evidence="2">
    <location>
        <begin position="920"/>
        <end position="947"/>
    </location>
</feature>
<comment type="caution">
    <text evidence="5">The sequence shown here is derived from an EMBL/GenBank/DDBJ whole genome shotgun (WGS) entry which is preliminary data.</text>
</comment>
<dbReference type="InterPro" id="IPR011684">
    <property type="entry name" value="NAB"/>
</dbReference>
<keyword evidence="6" id="KW-1185">Reference proteome</keyword>
<feature type="compositionally biased region" description="Basic and acidic residues" evidence="3">
    <location>
        <begin position="712"/>
        <end position="722"/>
    </location>
</feature>
<organism evidence="5 6">
    <name type="scientific">Linum tenue</name>
    <dbReference type="NCBI Taxonomy" id="586396"/>
    <lineage>
        <taxon>Eukaryota</taxon>
        <taxon>Viridiplantae</taxon>
        <taxon>Streptophyta</taxon>
        <taxon>Embryophyta</taxon>
        <taxon>Tracheophyta</taxon>
        <taxon>Spermatophyta</taxon>
        <taxon>Magnoliopsida</taxon>
        <taxon>eudicotyledons</taxon>
        <taxon>Gunneridae</taxon>
        <taxon>Pentapetalae</taxon>
        <taxon>rosids</taxon>
        <taxon>fabids</taxon>
        <taxon>Malpighiales</taxon>
        <taxon>Linaceae</taxon>
        <taxon>Linum</taxon>
    </lineage>
</organism>
<feature type="compositionally biased region" description="Low complexity" evidence="3">
    <location>
        <begin position="163"/>
        <end position="180"/>
    </location>
</feature>
<evidence type="ECO:0000313" key="5">
    <source>
        <dbReference type="EMBL" id="CAI0419831.1"/>
    </source>
</evidence>
<sequence>MLQRAAGNAYSWWWASHIRTKQSKWLEQNLQDMQEKVHNVMALVSEDGDSFAKRAEMYYKKRPEIIIFVEESYRAYRALAERYDHISTELQNANNTIAYVFPEQVQMAMEDEDDIPSPRFLKKLPAAGDLPKGNIPKVPKLPKEIKGMFQSATKKLQPKKSIKVTTSSSSPAAPKPTMSKPEAFKQIDKLQKQVLVLQTEKEFVKSSYENGLAKYWEIDQQIREIQDKACSLQDEFGAETVIDDDEARSVMTSAALQSCQETLAKLEEKQEKSAEEAKKERKRIKEAQEKLKSLLNQNSSGEIDQGKGRKEEESSSDVAAAAAAATEEEEKEEMRALQQQRQEIEVLREKIKKHFEASADSSFTVSEMAEKIDELVNKVIGLEAAVSSQSALIQRMKAETDELNGEIQSCLESGDKEKMENEKVEELERKLEGIQKMNEDVENQSTNLQTNFMEAKCNLDHLHDKLDSVKPDEEVQTPPRQQFKKAPKFESSQQQPFVKGKNIRNAVAEFDNSVKQDKEKSQRELKQQQVADEIRQAREARESRKKVRISDKKKKDKPKKEKDKKSMEETANVKQEVEQVAEQVKNVAANVRTEDQGYVAETTDGDVNRGEEIGHEKKQEEHKPSHSVSIGEMLGDTGTEVERKEQDLGSLLGDDLKKEIQTQMRHEDESSEDAKAVSKQKSLKKLEKLGSGTQEKVEAAAANVDAGDEQGVEERKDADLTRGEGIQQVQKPDDNLNQSVSVAGNQDLGSLLMKDSQEGFQSEEKQQHDTAEDSSDEKTVAKQISSKKIEMRSADTQEVAAAPVANVDIDASENATGNRQADLSGETQDKKATAEAATTTPTTTDDNSVQTQDNASSLKSESEDDEPDWKQLFLKGVENREQVLLAEYTTILRSYKEVKKKLTETETKGGDSLFDITIQLKELKAANAKKDEQIRMLKKKLSLLQQDNDDQPESPFTVADILHDFNLDLDDEISPIEERFRSSIDEVLEDNLDFWLRFSTTFQQVQQFETEVRDLQSELSELEEKLGKQEGSSHGKYSLKSDAKPLYKHLREIHAELTIWIEKGMTLKDELKGRFSALCEIQDDIKEALKESAEDEEFKFTSYQAAKFQGEILNMKQENNKVADELQAGLDHVTTLQLEVERTLAKLNEEFKLSGSKNRQNIQLQHSESRARVPLRSFIFGVKPKKQKHSIFACVHPVLHRKYNGFRSGLNL</sequence>
<feature type="compositionally biased region" description="Basic and acidic residues" evidence="3">
    <location>
        <begin position="558"/>
        <end position="568"/>
    </location>
</feature>
<evidence type="ECO:0000256" key="2">
    <source>
        <dbReference type="SAM" id="Coils"/>
    </source>
</evidence>
<dbReference type="Proteomes" id="UP001154282">
    <property type="component" value="Unassembled WGS sequence"/>
</dbReference>
<dbReference type="PROSITE" id="PS51774">
    <property type="entry name" value="NAB"/>
    <property type="match status" value="1"/>
</dbReference>